<comment type="caution">
    <text evidence="12">Lacks conserved residue(s) required for the propagation of feature annotation.</text>
</comment>
<dbReference type="InterPro" id="IPR000320">
    <property type="entry name" value="Hedgehog_signalling_dom"/>
</dbReference>
<dbReference type="PROSITE" id="PS50268">
    <property type="entry name" value="CADHERIN_2"/>
    <property type="match status" value="41"/>
</dbReference>
<feature type="domain" description="Cadherin" evidence="20">
    <location>
        <begin position="1567"/>
        <end position="1623"/>
    </location>
</feature>
<feature type="compositionally biased region" description="Acidic residues" evidence="14">
    <location>
        <begin position="5544"/>
        <end position="5553"/>
    </location>
</feature>
<feature type="domain" description="Cadherin" evidence="20">
    <location>
        <begin position="2552"/>
        <end position="2658"/>
    </location>
</feature>
<feature type="domain" description="Ig-like" evidence="21">
    <location>
        <begin position="4914"/>
        <end position="5011"/>
    </location>
</feature>
<feature type="domain" description="VWFA" evidence="19">
    <location>
        <begin position="176"/>
        <end position="353"/>
    </location>
</feature>
<dbReference type="PROSITE" id="PS00232">
    <property type="entry name" value="CADHERIN_1"/>
    <property type="match status" value="22"/>
</dbReference>
<evidence type="ECO:0000256" key="14">
    <source>
        <dbReference type="SAM" id="MobiDB-lite"/>
    </source>
</evidence>
<feature type="region of interest" description="Disordered" evidence="14">
    <location>
        <begin position="5654"/>
        <end position="5676"/>
    </location>
</feature>
<keyword evidence="7 15" id="KW-1133">Transmembrane helix</keyword>
<feature type="domain" description="Cadherin" evidence="20">
    <location>
        <begin position="2959"/>
        <end position="3060"/>
    </location>
</feature>
<dbReference type="PROSITE" id="PS00010">
    <property type="entry name" value="ASX_HYDROXYL"/>
    <property type="match status" value="1"/>
</dbReference>
<feature type="domain" description="Cadherin" evidence="20">
    <location>
        <begin position="1412"/>
        <end position="1515"/>
    </location>
</feature>
<dbReference type="InterPro" id="IPR003599">
    <property type="entry name" value="Ig_sub"/>
</dbReference>
<dbReference type="PROSITE" id="PS50001">
    <property type="entry name" value="SH2"/>
    <property type="match status" value="1"/>
</dbReference>
<feature type="domain" description="Cadherin" evidence="20">
    <location>
        <begin position="2029"/>
        <end position="2133"/>
    </location>
</feature>
<dbReference type="Gene3D" id="2.60.40.10">
    <property type="entry name" value="Immunoglobulins"/>
    <property type="match status" value="2"/>
</dbReference>
<feature type="domain" description="Cadherin" evidence="20">
    <location>
        <begin position="1214"/>
        <end position="1311"/>
    </location>
</feature>
<feature type="domain" description="Cadherin" evidence="20">
    <location>
        <begin position="1624"/>
        <end position="1727"/>
    </location>
</feature>
<name>A0AAV7JAV1_9METZ</name>
<feature type="domain" description="EGF-like" evidence="18">
    <location>
        <begin position="5115"/>
        <end position="5152"/>
    </location>
</feature>
<dbReference type="InterPro" id="IPR013783">
    <property type="entry name" value="Ig-like_fold"/>
</dbReference>
<feature type="domain" description="Cadherin" evidence="20">
    <location>
        <begin position="1929"/>
        <end position="2028"/>
    </location>
</feature>
<dbReference type="FunFam" id="2.60.40.60:FF:000092">
    <property type="entry name" value="Protocadherin 8"/>
    <property type="match status" value="4"/>
</dbReference>
<keyword evidence="2 12" id="KW-0245">EGF-like domain</keyword>
<dbReference type="Gene3D" id="3.40.50.410">
    <property type="entry name" value="von Willebrand factor, type A domain"/>
    <property type="match status" value="1"/>
</dbReference>
<dbReference type="Gene3D" id="3.30.1380.10">
    <property type="match status" value="1"/>
</dbReference>
<evidence type="ECO:0000256" key="1">
    <source>
        <dbReference type="ARBA" id="ARBA00004167"/>
    </source>
</evidence>
<dbReference type="SMART" id="SM00181">
    <property type="entry name" value="EGF"/>
    <property type="match status" value="2"/>
</dbReference>
<keyword evidence="13" id="KW-0727">SH2 domain</keyword>
<dbReference type="SMART" id="SM00408">
    <property type="entry name" value="IGc2"/>
    <property type="match status" value="2"/>
</dbReference>
<feature type="domain" description="Cadherin" evidence="20">
    <location>
        <begin position="1728"/>
        <end position="1826"/>
    </location>
</feature>
<feature type="region of interest" description="Disordered" evidence="14">
    <location>
        <begin position="5533"/>
        <end position="5580"/>
    </location>
</feature>
<keyword evidence="4 16" id="KW-0732">Signal</keyword>
<feature type="domain" description="Cadherin" evidence="20">
    <location>
        <begin position="4630"/>
        <end position="4729"/>
    </location>
</feature>
<dbReference type="PROSITE" id="PS01187">
    <property type="entry name" value="EGF_CA"/>
    <property type="match status" value="1"/>
</dbReference>
<dbReference type="CDD" id="cd00054">
    <property type="entry name" value="EGF_CA"/>
    <property type="match status" value="1"/>
</dbReference>
<dbReference type="CDD" id="cd00173">
    <property type="entry name" value="SH2"/>
    <property type="match status" value="1"/>
</dbReference>
<feature type="domain" description="Cadherin" evidence="20">
    <location>
        <begin position="4539"/>
        <end position="4635"/>
    </location>
</feature>
<feature type="domain" description="Cadherin" evidence="20">
    <location>
        <begin position="4203"/>
        <end position="4309"/>
    </location>
</feature>
<feature type="domain" description="Cadherin" evidence="20">
    <location>
        <begin position="1110"/>
        <end position="1206"/>
    </location>
</feature>
<dbReference type="FunFam" id="2.10.25.10:FF:000173">
    <property type="entry name" value="Neurogenic locus notch protein 2"/>
    <property type="match status" value="1"/>
</dbReference>
<dbReference type="InterPro" id="IPR000980">
    <property type="entry name" value="SH2"/>
</dbReference>
<feature type="domain" description="Cadherin" evidence="20">
    <location>
        <begin position="3783"/>
        <end position="3888"/>
    </location>
</feature>
<feature type="domain" description="Cadherin" evidence="20">
    <location>
        <begin position="890"/>
        <end position="1000"/>
    </location>
</feature>
<dbReference type="InterPro" id="IPR000742">
    <property type="entry name" value="EGF"/>
</dbReference>
<keyword evidence="6 11" id="KW-0106">Calcium</keyword>
<reference evidence="22 23" key="1">
    <citation type="journal article" date="2023" name="BMC Biol.">
        <title>The compact genome of the sponge Oopsacas minuta (Hexactinellida) is lacking key metazoan core genes.</title>
        <authorList>
            <person name="Santini S."/>
            <person name="Schenkelaars Q."/>
            <person name="Jourda C."/>
            <person name="Duchesne M."/>
            <person name="Belahbib H."/>
            <person name="Rocher C."/>
            <person name="Selva M."/>
            <person name="Riesgo A."/>
            <person name="Vervoort M."/>
            <person name="Leys S.P."/>
            <person name="Kodjabachian L."/>
            <person name="Le Bivic A."/>
            <person name="Borchiellini C."/>
            <person name="Claverie J.M."/>
            <person name="Renard E."/>
        </authorList>
    </citation>
    <scope>NUCLEOTIDE SEQUENCE [LARGE SCALE GENOMIC DNA]</scope>
    <source>
        <strain evidence="22">SPO-2</strain>
    </source>
</reference>
<evidence type="ECO:0000256" key="13">
    <source>
        <dbReference type="PROSITE-ProRule" id="PRU00191"/>
    </source>
</evidence>
<keyword evidence="9 12" id="KW-1015">Disulfide bond</keyword>
<dbReference type="PRINTS" id="PR00205">
    <property type="entry name" value="CADHERIN"/>
</dbReference>
<dbReference type="SMART" id="SM00112">
    <property type="entry name" value="CA"/>
    <property type="match status" value="41"/>
</dbReference>
<dbReference type="InterPro" id="IPR002126">
    <property type="entry name" value="Cadherin-like_dom"/>
</dbReference>
<evidence type="ECO:0000256" key="6">
    <source>
        <dbReference type="ARBA" id="ARBA00022837"/>
    </source>
</evidence>
<keyword evidence="5" id="KW-0677">Repeat</keyword>
<dbReference type="Pfam" id="PF13927">
    <property type="entry name" value="Ig_3"/>
    <property type="match status" value="1"/>
</dbReference>
<feature type="domain" description="Cadherin" evidence="20">
    <location>
        <begin position="2754"/>
        <end position="2856"/>
    </location>
</feature>
<feature type="domain" description="Cadherin" evidence="20">
    <location>
        <begin position="3470"/>
        <end position="3570"/>
    </location>
</feature>
<feature type="domain" description="Cadherin" evidence="20">
    <location>
        <begin position="2857"/>
        <end position="2958"/>
    </location>
</feature>
<feature type="signal peptide" evidence="16">
    <location>
        <begin position="1"/>
        <end position="19"/>
    </location>
</feature>
<dbReference type="InterPro" id="IPR036860">
    <property type="entry name" value="SH2_dom_sf"/>
</dbReference>
<evidence type="ECO:0000256" key="4">
    <source>
        <dbReference type="ARBA" id="ARBA00022729"/>
    </source>
</evidence>
<feature type="domain" description="Cadherin" evidence="20">
    <location>
        <begin position="3082"/>
        <end position="3162"/>
    </location>
</feature>
<evidence type="ECO:0000256" key="2">
    <source>
        <dbReference type="ARBA" id="ARBA00022536"/>
    </source>
</evidence>
<dbReference type="InterPro" id="IPR002035">
    <property type="entry name" value="VWF_A"/>
</dbReference>
<evidence type="ECO:0000256" key="7">
    <source>
        <dbReference type="ARBA" id="ARBA00022989"/>
    </source>
</evidence>
<dbReference type="EMBL" id="JAKMXF010000365">
    <property type="protein sequence ID" value="KAI6645823.1"/>
    <property type="molecule type" value="Genomic_DNA"/>
</dbReference>
<feature type="domain" description="Cadherin" evidence="20">
    <location>
        <begin position="3990"/>
        <end position="4096"/>
    </location>
</feature>
<dbReference type="FunFam" id="2.60.40.60:FF:000015">
    <property type="entry name" value="FAT atypical cadherin 1"/>
    <property type="match status" value="2"/>
</dbReference>
<evidence type="ECO:0000259" key="19">
    <source>
        <dbReference type="PROSITE" id="PS50234"/>
    </source>
</evidence>
<evidence type="ECO:0000259" key="17">
    <source>
        <dbReference type="PROSITE" id="PS50001"/>
    </source>
</evidence>
<dbReference type="PROSITE" id="PS50835">
    <property type="entry name" value="IG_LIKE"/>
    <property type="match status" value="2"/>
</dbReference>
<protein>
    <submittedName>
        <fullName evidence="22">Protocadherin Fat 4-like</fullName>
    </submittedName>
</protein>
<evidence type="ECO:0000256" key="11">
    <source>
        <dbReference type="PROSITE-ProRule" id="PRU00043"/>
    </source>
</evidence>
<dbReference type="GO" id="GO:0007267">
    <property type="term" value="P:cell-cell signaling"/>
    <property type="evidence" value="ECO:0007669"/>
    <property type="project" value="InterPro"/>
</dbReference>
<feature type="domain" description="Cadherin" evidence="20">
    <location>
        <begin position="4310"/>
        <end position="4421"/>
    </location>
</feature>
<feature type="transmembrane region" description="Helical" evidence="15">
    <location>
        <begin position="5363"/>
        <end position="5388"/>
    </location>
</feature>
<dbReference type="GO" id="GO:0007156">
    <property type="term" value="P:homophilic cell adhesion via plasma membrane adhesion molecules"/>
    <property type="evidence" value="ECO:0007669"/>
    <property type="project" value="InterPro"/>
</dbReference>
<feature type="domain" description="Cadherin" evidence="20">
    <location>
        <begin position="579"/>
        <end position="681"/>
    </location>
</feature>
<dbReference type="SMART" id="SM00327">
    <property type="entry name" value="VWA"/>
    <property type="match status" value="1"/>
</dbReference>
<feature type="domain" description="Cadherin" evidence="20">
    <location>
        <begin position="1312"/>
        <end position="1411"/>
    </location>
</feature>
<dbReference type="GO" id="GO:0005886">
    <property type="term" value="C:plasma membrane"/>
    <property type="evidence" value="ECO:0007669"/>
    <property type="project" value="UniProtKB-SubCell"/>
</dbReference>
<feature type="domain" description="Cadherin" evidence="20">
    <location>
        <begin position="2448"/>
        <end position="2551"/>
    </location>
</feature>
<feature type="chain" id="PRO_5043383978" evidence="16">
    <location>
        <begin position="20"/>
        <end position="5834"/>
    </location>
</feature>
<evidence type="ECO:0000256" key="10">
    <source>
        <dbReference type="ARBA" id="ARBA00023180"/>
    </source>
</evidence>
<dbReference type="PROSITE" id="PS01186">
    <property type="entry name" value="EGF_2"/>
    <property type="match status" value="1"/>
</dbReference>
<dbReference type="CDD" id="cd11304">
    <property type="entry name" value="Cadherin_repeat"/>
    <property type="match status" value="40"/>
</dbReference>
<dbReference type="FunFam" id="2.60.40.60:FF:000104">
    <property type="entry name" value="cadherin-23 isoform X1"/>
    <property type="match status" value="4"/>
</dbReference>
<comment type="subcellular location">
    <subcellularLocation>
        <location evidence="1">Membrane</location>
        <topology evidence="1">Single-pass membrane protein</topology>
    </subcellularLocation>
</comment>
<sequence>MRWIILFTALLVCTTICWSRHKSGKPTSLGKNKNYPDRDAVDECGRIQIQIKRNTGPFKRLIKYFTNSQQFIATPDQSYVTSRLKLVIDRLLQAINSEDAIDIIQGWSEDIDLDDRLSLRYEARSIRFKYRSNNVANRLRDLAGYAIEAGCDWVRNEEDDYITCCVRPDDCRVPIDLTFMLDTSGSVGRRNHEQALKFIYDVVGYFNIGYNATQVALIPFATYVHSYFFFSSFTDKASLQARILSIPYSRGWTNTWKGLYVAEYYVYTQTYGVRPILSGVPRVVIILTDGKSNGRDPLPYAESLKDADVTVFSVGIGSGIDEEELRQFASDPVDDHVILIDSYPDIEDFVNRLSAYTCTEPGPTDPGNITEVEIPEDDFRYFQAMCSSYNHSNTTITIEETDVNGTCSLYVSTDPDNKNPGPLTSTITTYSNTSNVVVKHITLPSGINTTLIYISLQGTGTTMNACTVTIYDTLFNQTSYDFAIPEEVYNDHVLGTLTAEFRSGDFDYYYSIIQEKDYNFFSIDSETGRLAVSGTFDFEDRNMYQASILVEDPRIGCLKGRTTVNLLITDINDNRPIFAQELYTENISENVHIDYEVITVSAIDKDTGTNAELVYSFEDPNHNTDFAISSEGVVTVSEYLDGYLMPYYEYTFVATDGGQPVMSGTATLRININRVNSQPIFIECSTDDCELEIPENSLDGDDFLNLDYFLTAMDPDTGGPDAELTWTGGSALFEIDSETGELILTGDLDRETQASYSLEFIVSDGGNPSLSAAVTVTVIVTDVNDNRPEFEQDIYSNVIAENLGPIDIFRVVATDMDEGYNAEITYSLGGNAQYFSINDDGVVSTTQQFDFENLPSNLIDFNIIATDGNFIEEVLGLLTITDVNDNSPSITGISTVTLPENTTLNTVVFNLTITDADSEENGEVTVVIVDGNQAGSFLLEHNDTNAIIILERNLDFEVSRSHILRLRATDGGDPARITSLDLHVTVLDINDNTPMCSPEITNTLREDVPINTQVGQVQATDGDGPNSPNSQISYSITAVNSHTYTNLVELFSISSDGLVTTNGALDIESSPQYNITVTASDNGDLMLSCRVYIILTLEDVNEFPPVINTTASTLNVTVREDAPDGTLIATVIATDADFTSGGIIYELTNPNFGINPENGEIRVTGSLDFETTPSYQLIVVVTDGFNEGTAVIAVEVLNINDITPTINIETPLPVSEGLLVDSNITCFDIMDGDGEANGIFSVSFSGAGSSLLNYNTNTSCITLAEELDREGDLGDNLVVSLTVNDNGEPNLHSTTAFVLEITDINDNNPTFSGPLLSSSVSENSDIGTAVFSAVATDIDAGDNARIVYQLNSTQFSININGLISVNDVIDFETTVTIVLLVTASDLGGPSLSGTVTVVVEVIDANDNVPVLTNLPFTVNIPENGDGVEYIFSVTSFDLDTDLESQNPEYFIIESSPNNTPDFYFEGYHILANTSVFDREAIPLYSLTISVSDGSFSATSTLTINITDVNDNAPMFLGELSFPIKECEHDCFNVFTIETFDTDESGTINAVLSTVDIFNTNSFVAEILDTNTINISCVPNAVDFETAPTESFILQATDGGDPPLSINVTIQVEVLDCNDNMPVFSQSYIEIPLYEDVPVNSVITAFAATDVDTGLAGLVSYRQVNLDNLFFTINATTGEVTLIRSLDFESSRNHIFYVIAFDSGSPSLSAESYLQVNVTNVNDNLPAFDFDPYELSLPENEELGFIYSDIMATDDDGDTIVFFIQGNTPFTVEDEHSSNLTLTSELDFEDQYFHSFTIFAKNPNSTASVSAVINLYVLDVNDNSPVITNEIFEFSIPEDTASGTFVFTATAKDSDSGENRMFHFFFHEYISEFEITPDGVVTTNATFDREDIYSYMLSITVQDMGEPTMSSTQYFMIIITDVNDNTPQFDSNEYRDYISESAQPGTQLQVIIVSDSDSEENAEVDLTDDSSVFNVTESGSVILVSPLDFESRSDYTFTVTATDRGNPSLSNTVNYTVIVENENDNPPVFSSPIFQLNIQEYNQLTNTHESLGVIFIAEATDADDNMLYYSYEVLNGINVFSINSISGELFASYEVDREAYDQFVINITATDGLFNTSALLYLIVTDVNDNFPYFISPNMNRSVSEATQLEAIIASIEVVDRDIGLNGSVELSIEQTDPNTESSVLAISQDGQIVLTSVLDFETTKEYSFRITATDMGPTPLSNTTTFTLRVSDVNDNTPVFTMANYSVTIEENTIPNLMCVSATDADSGVNAHLSFFILQEQSELESAFAFSGCNLMVVESFDFEQIQTFTILLGVRDAGTPSLNSSVLVYVQITDVNDNEPLFIGDYPDPLLVSENTAIDTVILSVQASDLDSGLNGKITFTLYENFNEKFGITVDGNLTVLEILDFETTESYSLSIIGTDMGDFPLSTFLNLTVQVVNENDNNPMFNQSYYEFYIPENSPIDTLIGQTPATDGDSGSFGDLIYSIVNDPNIAIYYTNTSTELSTLIQLDREVIPSYSLQVQVQDGGDPPLFDSADVTITLLDVNDNTPTFDDDIIIVTILENVPVNSIVVELHATDNDQPDTLNSQITFSINDTTFYLDPDYPSGTVIIRTYTILDREVQSVYFIQVTATDSGSPPLSSTANITVILGDIDDNAPMFTDTFANITLPESTAVDTLVATFSASDSDISSTIIYTIHPFDTFYINSSGSVFLGTSLDFETTQFYNLTINATDDRANSSATLLVFVTDVNEYVPYFLQNYTAMVYENLDPGAFVVTVEANDSDASSLLVYSISGDRADQFQIDISGEVTTGEILDREDPRGHIIFLTLEVSDSGSPTLAGFASLTIEVRDVNDNIPELINFPSSLTLPENTPINNTLVHIQAIDADTGVNADISYSLLMDFDIFNLTSTGQLQLINSLDFETTTSYTLQVIATDGGTPALDTNSYIQIPVTDVNDNSPAFQNEKFLADVVEHSSIGDIIFRALATDADSGIYSQLTYSLSTNPYLTINTTTGDVTVDGVIDREVFDLINVTVAVCDGGIPARCVDEQLIVPVIDINDQNPEFIPNMVTIEISEGHSGLIHQGIAIDNDDPGTNNSEIVSYTISPASSGFTVNGVGQVFPPDLDFETRVGYQLQITAIDGGEPSLNGSYTLMVSVTDINDNPPVITIEPEELIVPEDQSPSLLNVSISATDRDSGVNGDVTFKLIEEDTPFSLTSEGKLFLDGSLDYDTGVQSYTLTVLAIDGGYPSLNSTATLVIIVGEVNDNYPVFNQSHYDVSIFEEQTPPYFVFAVNATDSDFDSEVSYSLSDYSSFGIVNNGTIYGIVQINFESETSITFAVIATDNGIPPRSTEVPVTVTIIDINDNTPQFEIEDAKINVSESVSTPYVLLNLLAFDDDSGLNGEVFFTIDNETSIFSLTHEDGTADLILLESLDFEVLTYYSLLVTVHDRGDPELNSTITLGICVINENDNSPIFNQTEYSGSVREDEGINHVVVIVKANDADSGILGMIDYIISVNNFFSINQQGQVLVTNSLDADTISSIQLTVTACDGGSSPRCASVPINISLSDVNDNAPEIHFPPNGELFEIPESATVGTEIVYIYVTDQDRTTPNNLLTSSILSASNNGYGFFTIDDLGTLRLSNPVDFEALTILTFDVTILVSDGGSPSLNSTVSIKIEIIDINDNPPVITNGPMTVYLEENQVSYPSVEYTATDADSDLNARFHFSISDTSLTSINQDTGVVTFNGPFDFEVTIQYNFTITVTDQGIPTLSSSTFLIINILDANDNRPAFNMSTYEVTIPESTDVEENFITVLATDADGTDNNSIITYSIMPEYENYFQIDNEGGIALVHNLDFETLMSHTIDFHVLATDNGDPLLSSSSIVIITVTDSNDNYPQIVQPVNPSILEGTSVNTVLTTIQATDADSGINAVLSFFITNTVPFSIDQNNGSIIVTDTLDREMQDFYSITIRVQDNGTTSLSSEVIINVTVLDRNDNVPVFIDAPYEFFVQENASNSTLVEIIDVTDDDINENAYITCQLSDNDSPFYLSSDYLIARERLLTYGELDREIQSVYSLTITCQDISSSPLISTADIIIRITDINDNIPQFPDSEYIFQIREDVNPETVIGTIQATDLDEPNTPNSQLVFYITEGNEDNYFSITTDGVLLTNNTGRIPVTDFTLTITATDLGSPPLSNSILVYITIIDVNDEAPTFNTTDVGVIRISEYTPVGQNIVNFTAIDLEGSEITYSLITEMGREGDFIVDSITGGIIVSQPLDFERDTQYTLKLIAVDSPDEGEGDARTGMVSIPVFIIDENDNSPIFNPDTYEANITENDVGPFVLRTVSATDLDSEGNGMVTYSLVPPEALSGLISINSTTGIVSLVVGVSFDFEGSLSNEFVIPVRAADGGNPSNTDSGVTSLTIYIIDVNDNTPQIDPFYSALILENVTADTYVTVIQATDLDTDLNGEIVYSIDPSVYVPFRIDSVTGEIVSTEVLDREDISSYSFVVTASDRGIPVRSNSTIVNVTVEDINDNCPTIVSEENILSIFEESSGEVLDSIIQVVDRDIGLNGEYNYTLPDAFHRTLFSINSETGQLFLLQQLDRETTDQYNLTIHITDRGDIPCTATTFIIIDVQDTNDNRASFIGEPYIMSISEGVPVDTPLICVNASDPDLGENGEFTFQLVGDIPFTIDPITGCIVTSGEIDRETNPEFFLEVRAVANDNQFSTSSVEVIVIDGNDNTPTFTEDPYIFNVADPTIVSPIGTLIVIDEDEGVNGELFYDYNLLQSNNTQLMYMFNVTDNGNPILSSTTDVIIKFSYCEYLAISLGGTNNEIDIFIDTLCSATVELISTFTVLNSSITLNCIVVGNLPFFVQWSKDGTTIQEPTSITMLVIESLSIVDEGQYTCQAILADLSLSIQSEPYSLVVQIPPEITIPPKDLAINNGDTLILSCYSIGVPDPDHYWRLSTLAEPLIIDIGSQDAPEFNVTKNQISLPAITNEYEGYYSCNASNAVGYDEKSGLIIIHSVTDVVTIGFNNNFSNPDPNNGGCNNLETSILENILSGITGTSTTIASSSGDSNLCDTSGGTTITTTTTTTMCNPNPCNGYQCTLDDFVGFICECPATLLGVTCNMDNDECSGLGICQNEGVCMNSYNGFSCVCQSGFTGETCEIPISCEVNSCPDSEMCVDTVDGFDCLITQNVTVNTTNEQSANNVAATVNDEQTENIEINRRRRQTVAFPQLAYRNCVVIVSRETGSTVVTLIIGCLQKFTLTEADLSEVCQYLYDSYANFQSCTTPMGNVLLGPKTPPSFGVTISVILTNPSSGEVIPGTTAVELIVNGIKDASNDDNLSNQLVELGFPEPDLTQITATSLPPIPIEYTGVVIGILSILFILLVIIITCICLVVCLKRRSKNDKVTSYEHSGVTDHIEPKPKPTDLELGPSTELRDISTEPENEYGIMEQAVAITTFNNAIAEEPEVEVQAKPTLASKFSFQKKTTPSEEKVSLVPTELTETTEAINVVAANIPSKKPEVGKSDSLPRKILTATASFGKKKNQNKIETAPLIDDDTEDIESNPEPVPENLPEKLPKKLPPKKKSLEPQSPTINEREMIAGALVPVAERDTDYKEDQSDVYSNVNVKPDATMAELWETAIKDGEKQDKELVAGKKLISVQSQELKVKQPISEPSSPPAQPPTTDNIESVTVEPVQSAIDPIIPIASDQPTNDIVAPTKSTQATNQPSSPQKIEHSLTYPWYYSDINREAAEIKLMQMGEEGGFLVRAASSAKGDYSLSVLVSYQEPLIKHLLIRDIGTELVLQAQGAKTNFPHLAALVAYYSMEEFVFADLQKSIKLTHPILK</sequence>
<feature type="domain" description="Cadherin" evidence="20">
    <location>
        <begin position="3365"/>
        <end position="3469"/>
    </location>
</feature>
<dbReference type="InterPro" id="IPR007110">
    <property type="entry name" value="Ig-like_dom"/>
</dbReference>
<evidence type="ECO:0000256" key="5">
    <source>
        <dbReference type="ARBA" id="ARBA00022737"/>
    </source>
</evidence>
<feature type="domain" description="Ig-like" evidence="21">
    <location>
        <begin position="4840"/>
        <end position="4900"/>
    </location>
</feature>
<evidence type="ECO:0000313" key="22">
    <source>
        <dbReference type="EMBL" id="KAI6645823.1"/>
    </source>
</evidence>
<organism evidence="22 23">
    <name type="scientific">Oopsacas minuta</name>
    <dbReference type="NCBI Taxonomy" id="111878"/>
    <lineage>
        <taxon>Eukaryota</taxon>
        <taxon>Metazoa</taxon>
        <taxon>Porifera</taxon>
        <taxon>Hexactinellida</taxon>
        <taxon>Hexasterophora</taxon>
        <taxon>Lyssacinosida</taxon>
        <taxon>Leucopsacidae</taxon>
        <taxon>Oopsacas</taxon>
    </lineage>
</organism>
<feature type="domain" description="Cadherin" evidence="20">
    <location>
        <begin position="2353"/>
        <end position="2447"/>
    </location>
</feature>
<feature type="region of interest" description="Disordered" evidence="14">
    <location>
        <begin position="5399"/>
        <end position="5423"/>
    </location>
</feature>
<dbReference type="InterPro" id="IPR015919">
    <property type="entry name" value="Cadherin-like_sf"/>
</dbReference>
<evidence type="ECO:0000259" key="20">
    <source>
        <dbReference type="PROSITE" id="PS50268"/>
    </source>
</evidence>
<dbReference type="InterPro" id="IPR000152">
    <property type="entry name" value="EGF-type_Asp/Asn_hydroxyl_site"/>
</dbReference>
<dbReference type="FunFam" id="2.60.40.60:FF:000033">
    <property type="entry name" value="FAT atypical cadherin 1"/>
    <property type="match status" value="2"/>
</dbReference>
<dbReference type="InterPro" id="IPR001881">
    <property type="entry name" value="EGF-like_Ca-bd_dom"/>
</dbReference>
<dbReference type="SUPFAM" id="SSF55166">
    <property type="entry name" value="Hedgehog/DD-peptidase"/>
    <property type="match status" value="1"/>
</dbReference>
<keyword evidence="10" id="KW-0325">Glycoprotein</keyword>
<feature type="domain" description="Cadherin" evidence="20">
    <location>
        <begin position="3266"/>
        <end position="3364"/>
    </location>
</feature>
<feature type="region of interest" description="Disordered" evidence="14">
    <location>
        <begin position="5693"/>
        <end position="5722"/>
    </location>
</feature>
<evidence type="ECO:0000256" key="3">
    <source>
        <dbReference type="ARBA" id="ARBA00022692"/>
    </source>
</evidence>
<dbReference type="PROSITE" id="PS00022">
    <property type="entry name" value="EGF_1"/>
    <property type="match status" value="1"/>
</dbReference>
<feature type="domain" description="Cadherin" evidence="20">
    <location>
        <begin position="2134"/>
        <end position="2240"/>
    </location>
</feature>
<feature type="domain" description="Cadherin" evidence="20">
    <location>
        <begin position="996"/>
        <end position="1107"/>
    </location>
</feature>
<comment type="caution">
    <text evidence="22">The sequence shown here is derived from an EMBL/GenBank/DDBJ whole genome shotgun (WGS) entry which is preliminary data.</text>
</comment>
<dbReference type="SUPFAM" id="SSF53300">
    <property type="entry name" value="vWA-like"/>
    <property type="match status" value="1"/>
</dbReference>
<feature type="domain" description="Cadherin" evidence="20">
    <location>
        <begin position="1827"/>
        <end position="1928"/>
    </location>
</feature>
<feature type="domain" description="Cadherin" evidence="20">
    <location>
        <begin position="4097"/>
        <end position="4201"/>
    </location>
</feature>
<dbReference type="SUPFAM" id="SSF55550">
    <property type="entry name" value="SH2 domain"/>
    <property type="match status" value="1"/>
</dbReference>
<evidence type="ECO:0000313" key="23">
    <source>
        <dbReference type="Proteomes" id="UP001165289"/>
    </source>
</evidence>
<feature type="domain" description="Cadherin" evidence="20">
    <location>
        <begin position="3163"/>
        <end position="3265"/>
    </location>
</feature>
<dbReference type="CDD" id="cd01450">
    <property type="entry name" value="vWFA_subfamily_ECM"/>
    <property type="match status" value="1"/>
</dbReference>
<feature type="domain" description="SH2" evidence="17">
    <location>
        <begin position="5731"/>
        <end position="5832"/>
    </location>
</feature>
<keyword evidence="3 15" id="KW-0812">Transmembrane</keyword>
<dbReference type="PROSITE" id="PS50234">
    <property type="entry name" value="VWFA"/>
    <property type="match status" value="1"/>
</dbReference>
<dbReference type="Gene3D" id="2.10.25.10">
    <property type="entry name" value="Laminin"/>
    <property type="match status" value="1"/>
</dbReference>
<dbReference type="InterPro" id="IPR009045">
    <property type="entry name" value="Zn_M74/Hedgehog-like"/>
</dbReference>
<dbReference type="InterPro" id="IPR036179">
    <property type="entry name" value="Ig-like_dom_sf"/>
</dbReference>
<proteinExistence type="predicted"/>
<dbReference type="Pfam" id="PF00017">
    <property type="entry name" value="SH2"/>
    <property type="match status" value="1"/>
</dbReference>
<feature type="compositionally biased region" description="Polar residues" evidence="14">
    <location>
        <begin position="5698"/>
        <end position="5721"/>
    </location>
</feature>
<dbReference type="SMART" id="SM00252">
    <property type="entry name" value="SH2"/>
    <property type="match status" value="1"/>
</dbReference>
<dbReference type="SUPFAM" id="SSF49313">
    <property type="entry name" value="Cadherin-like"/>
    <property type="match status" value="42"/>
</dbReference>
<keyword evidence="8 15" id="KW-0472">Membrane</keyword>
<evidence type="ECO:0000259" key="18">
    <source>
        <dbReference type="PROSITE" id="PS50026"/>
    </source>
</evidence>
<dbReference type="Pfam" id="PF01085">
    <property type="entry name" value="HH_signal"/>
    <property type="match status" value="1"/>
</dbReference>
<evidence type="ECO:0000256" key="15">
    <source>
        <dbReference type="SAM" id="Phobius"/>
    </source>
</evidence>
<feature type="domain" description="Cadherin" evidence="20">
    <location>
        <begin position="2659"/>
        <end position="2754"/>
    </location>
</feature>
<keyword evidence="23" id="KW-1185">Reference proteome</keyword>
<evidence type="ECO:0000256" key="12">
    <source>
        <dbReference type="PROSITE-ProRule" id="PRU00076"/>
    </source>
</evidence>
<dbReference type="Gene3D" id="3.30.505.10">
    <property type="entry name" value="SH2 domain"/>
    <property type="match status" value="1"/>
</dbReference>
<feature type="domain" description="Cadherin" evidence="20">
    <location>
        <begin position="791"/>
        <end position="890"/>
    </location>
</feature>
<dbReference type="PANTHER" id="PTHR24026:SF126">
    <property type="entry name" value="PROTOCADHERIN FAT 4"/>
    <property type="match status" value="1"/>
</dbReference>
<dbReference type="Pfam" id="PF00092">
    <property type="entry name" value="VWA"/>
    <property type="match status" value="1"/>
</dbReference>
<dbReference type="CDD" id="cd00096">
    <property type="entry name" value="Ig"/>
    <property type="match status" value="1"/>
</dbReference>
<gene>
    <name evidence="22" type="ORF">LOD99_13082</name>
</gene>
<feature type="domain" description="Cadherin" evidence="20">
    <location>
        <begin position="685"/>
        <end position="790"/>
    </location>
</feature>
<dbReference type="PROSITE" id="PS50026">
    <property type="entry name" value="EGF_3"/>
    <property type="match status" value="1"/>
</dbReference>
<feature type="domain" description="Cadherin" evidence="20">
    <location>
        <begin position="4421"/>
        <end position="4524"/>
    </location>
</feature>
<dbReference type="PANTHER" id="PTHR24026">
    <property type="entry name" value="FAT ATYPICAL CADHERIN-RELATED"/>
    <property type="match status" value="1"/>
</dbReference>
<dbReference type="InterPro" id="IPR003598">
    <property type="entry name" value="Ig_sub2"/>
</dbReference>
<feature type="domain" description="Cadherin" evidence="20">
    <location>
        <begin position="2241"/>
        <end position="2343"/>
    </location>
</feature>
<dbReference type="SMART" id="SM00409">
    <property type="entry name" value="IG"/>
    <property type="match status" value="2"/>
</dbReference>
<dbReference type="InterPro" id="IPR036465">
    <property type="entry name" value="vWFA_dom_sf"/>
</dbReference>
<dbReference type="InterPro" id="IPR018097">
    <property type="entry name" value="EGF_Ca-bd_CS"/>
</dbReference>
<feature type="domain" description="Cadherin" evidence="20">
    <location>
        <begin position="3682"/>
        <end position="3782"/>
    </location>
</feature>
<dbReference type="SUPFAM" id="SSF57196">
    <property type="entry name" value="EGF/Laminin"/>
    <property type="match status" value="1"/>
</dbReference>
<evidence type="ECO:0000256" key="8">
    <source>
        <dbReference type="ARBA" id="ARBA00023136"/>
    </source>
</evidence>
<evidence type="ECO:0000259" key="21">
    <source>
        <dbReference type="PROSITE" id="PS50835"/>
    </source>
</evidence>
<dbReference type="FunFam" id="2.60.40.60:FF:000058">
    <property type="entry name" value="FAT atypical cadherin 3"/>
    <property type="match status" value="1"/>
</dbReference>
<feature type="domain" description="Cadherin" evidence="20">
    <location>
        <begin position="3888"/>
        <end position="3989"/>
    </location>
</feature>
<dbReference type="GO" id="GO:0005509">
    <property type="term" value="F:calcium ion binding"/>
    <property type="evidence" value="ECO:0007669"/>
    <property type="project" value="UniProtKB-UniRule"/>
</dbReference>
<feature type="domain" description="Cadherin" evidence="20">
    <location>
        <begin position="3573"/>
        <end position="3681"/>
    </location>
</feature>
<dbReference type="SUPFAM" id="SSF48726">
    <property type="entry name" value="Immunoglobulin"/>
    <property type="match status" value="2"/>
</dbReference>
<feature type="disulfide bond" evidence="12">
    <location>
        <begin position="5142"/>
        <end position="5151"/>
    </location>
</feature>
<feature type="compositionally biased region" description="Basic and acidic residues" evidence="14">
    <location>
        <begin position="5399"/>
        <end position="5417"/>
    </location>
</feature>
<dbReference type="Proteomes" id="UP001165289">
    <property type="component" value="Unassembled WGS sequence"/>
</dbReference>
<feature type="domain" description="Cadherin" evidence="20">
    <location>
        <begin position="476"/>
        <end position="578"/>
    </location>
</feature>
<dbReference type="Pfam" id="PF00028">
    <property type="entry name" value="Cadherin"/>
    <property type="match status" value="32"/>
</dbReference>
<dbReference type="SMART" id="SM00179">
    <property type="entry name" value="EGF_CA"/>
    <property type="match status" value="1"/>
</dbReference>
<dbReference type="InterPro" id="IPR020894">
    <property type="entry name" value="Cadherin_CS"/>
</dbReference>
<evidence type="ECO:0000256" key="9">
    <source>
        <dbReference type="ARBA" id="ARBA00023157"/>
    </source>
</evidence>
<dbReference type="Gene3D" id="2.60.40.60">
    <property type="entry name" value="Cadherins"/>
    <property type="match status" value="42"/>
</dbReference>
<dbReference type="FunFam" id="2.60.40.60:FF:000020">
    <property type="entry name" value="Dachsous cadherin-related 1b"/>
    <property type="match status" value="3"/>
</dbReference>
<evidence type="ECO:0000256" key="16">
    <source>
        <dbReference type="SAM" id="SignalP"/>
    </source>
</evidence>
<accession>A0AAV7JAV1</accession>